<reference evidence="4" key="1">
    <citation type="submission" date="2021-02" db="EMBL/GenBank/DDBJ databases">
        <authorList>
            <person name="Nowell W R."/>
        </authorList>
    </citation>
    <scope>NUCLEOTIDE SEQUENCE</scope>
</reference>
<accession>A0A815YQH7</accession>
<evidence type="ECO:0000256" key="2">
    <source>
        <dbReference type="ARBA" id="ARBA00023043"/>
    </source>
</evidence>
<dbReference type="Pfam" id="PF12796">
    <property type="entry name" value="Ank_2"/>
    <property type="match status" value="1"/>
</dbReference>
<dbReference type="Proteomes" id="UP000663828">
    <property type="component" value="Unassembled WGS sequence"/>
</dbReference>
<dbReference type="PROSITE" id="PS50088">
    <property type="entry name" value="ANK_REPEAT"/>
    <property type="match status" value="2"/>
</dbReference>
<sequence length="454" mass="51380">MMLPAQRFLASTSIDDRLILAIIQRDLTTVRYILESNRYRSTVNQSLFFGSHREDFNYPITPLAAACHFGSYEIVDILVNYFHASVNKQDLPSWKSPLHFAVLAKSNRYDIVEFLLRHGANVDVQDRHGTTPLMLAVLHSDSEIVRLLLEHAGANVRIYNQYHLTAFDFVKYNQSILNDLIRHGAISFDGNDNNLFQWLILNKHMRLACLLIEAGYVPVRTLFQTRVRSLKGLCRLKIRRQIAVPRKTCITTMLTALQSSRSNSSTEMFSSADKGLLESNKARSDVTHDIVHSHRVEQSIEDGTRTFDGRKSLIVSNVHKQACQFANVLTGMEFSLSSPNTVLVILPKSAKEHVLFKEACLQSGLVYVQCDPNECSPMSISESIRKLAVDCIITDEDNLDSIIIYTHNPIRPLKTGLIMNNSTSKVLPVGWIHFLRCANEASTTYTRENANKNI</sequence>
<evidence type="ECO:0000256" key="1">
    <source>
        <dbReference type="ARBA" id="ARBA00022737"/>
    </source>
</evidence>
<dbReference type="Gene3D" id="3.40.50.12780">
    <property type="entry name" value="N-terminal domain of ligase-like"/>
    <property type="match status" value="1"/>
</dbReference>
<keyword evidence="5" id="KW-1185">Reference proteome</keyword>
<evidence type="ECO:0000313" key="4">
    <source>
        <dbReference type="EMBL" id="CAF1572971.1"/>
    </source>
</evidence>
<dbReference type="PANTHER" id="PTHR24198">
    <property type="entry name" value="ANKYRIN REPEAT AND PROTEIN KINASE DOMAIN-CONTAINING PROTEIN"/>
    <property type="match status" value="1"/>
</dbReference>
<dbReference type="SUPFAM" id="SSF48403">
    <property type="entry name" value="Ankyrin repeat"/>
    <property type="match status" value="1"/>
</dbReference>
<dbReference type="EMBL" id="CAJNOR010005698">
    <property type="protein sequence ID" value="CAF1572971.1"/>
    <property type="molecule type" value="Genomic_DNA"/>
</dbReference>
<comment type="caution">
    <text evidence="4">The sequence shown here is derived from an EMBL/GenBank/DDBJ whole genome shotgun (WGS) entry which is preliminary data.</text>
</comment>
<dbReference type="InterPro" id="IPR002110">
    <property type="entry name" value="Ankyrin_rpt"/>
</dbReference>
<protein>
    <submittedName>
        <fullName evidence="4">Uncharacterized protein</fullName>
    </submittedName>
</protein>
<dbReference type="SMART" id="SM00248">
    <property type="entry name" value="ANK"/>
    <property type="match status" value="5"/>
</dbReference>
<evidence type="ECO:0000256" key="3">
    <source>
        <dbReference type="PROSITE-ProRule" id="PRU00023"/>
    </source>
</evidence>
<keyword evidence="2 3" id="KW-0040">ANK repeat</keyword>
<dbReference type="PROSITE" id="PS50297">
    <property type="entry name" value="ANK_REP_REGION"/>
    <property type="match status" value="2"/>
</dbReference>
<evidence type="ECO:0000313" key="5">
    <source>
        <dbReference type="Proteomes" id="UP000663828"/>
    </source>
</evidence>
<feature type="repeat" description="ANK" evidence="3">
    <location>
        <begin position="93"/>
        <end position="127"/>
    </location>
</feature>
<name>A0A815YQH7_ADIRI</name>
<keyword evidence="1" id="KW-0677">Repeat</keyword>
<dbReference type="InterPro" id="IPR036770">
    <property type="entry name" value="Ankyrin_rpt-contain_sf"/>
</dbReference>
<feature type="repeat" description="ANK" evidence="3">
    <location>
        <begin position="128"/>
        <end position="161"/>
    </location>
</feature>
<dbReference type="AlphaFoldDB" id="A0A815YQH7"/>
<dbReference type="Gene3D" id="1.25.40.20">
    <property type="entry name" value="Ankyrin repeat-containing domain"/>
    <property type="match status" value="1"/>
</dbReference>
<proteinExistence type="predicted"/>
<gene>
    <name evidence="4" type="ORF">XAT740_LOCUS44662</name>
</gene>
<organism evidence="4 5">
    <name type="scientific">Adineta ricciae</name>
    <name type="common">Rotifer</name>
    <dbReference type="NCBI Taxonomy" id="249248"/>
    <lineage>
        <taxon>Eukaryota</taxon>
        <taxon>Metazoa</taxon>
        <taxon>Spiralia</taxon>
        <taxon>Gnathifera</taxon>
        <taxon>Rotifera</taxon>
        <taxon>Eurotatoria</taxon>
        <taxon>Bdelloidea</taxon>
        <taxon>Adinetida</taxon>
        <taxon>Adinetidae</taxon>
        <taxon>Adineta</taxon>
    </lineage>
</organism>
<dbReference type="InterPro" id="IPR042099">
    <property type="entry name" value="ANL_N_sf"/>
</dbReference>
<dbReference type="PANTHER" id="PTHR24198:SF165">
    <property type="entry name" value="ANKYRIN REPEAT-CONTAINING PROTEIN-RELATED"/>
    <property type="match status" value="1"/>
</dbReference>